<dbReference type="AlphaFoldDB" id="A0A0A9A812"/>
<organism evidence="1">
    <name type="scientific">Arundo donax</name>
    <name type="common">Giant reed</name>
    <name type="synonym">Donax arundinaceus</name>
    <dbReference type="NCBI Taxonomy" id="35708"/>
    <lineage>
        <taxon>Eukaryota</taxon>
        <taxon>Viridiplantae</taxon>
        <taxon>Streptophyta</taxon>
        <taxon>Embryophyta</taxon>
        <taxon>Tracheophyta</taxon>
        <taxon>Spermatophyta</taxon>
        <taxon>Magnoliopsida</taxon>
        <taxon>Liliopsida</taxon>
        <taxon>Poales</taxon>
        <taxon>Poaceae</taxon>
        <taxon>PACMAD clade</taxon>
        <taxon>Arundinoideae</taxon>
        <taxon>Arundineae</taxon>
        <taxon>Arundo</taxon>
    </lineage>
</organism>
<accession>A0A0A9A812</accession>
<protein>
    <submittedName>
        <fullName evidence="1">Uncharacterized protein</fullName>
    </submittedName>
</protein>
<evidence type="ECO:0000313" key="1">
    <source>
        <dbReference type="EMBL" id="JAD47839.1"/>
    </source>
</evidence>
<reference evidence="1" key="1">
    <citation type="submission" date="2014-09" db="EMBL/GenBank/DDBJ databases">
        <authorList>
            <person name="Magalhaes I.L.F."/>
            <person name="Oliveira U."/>
            <person name="Santos F.R."/>
            <person name="Vidigal T.H.D.A."/>
            <person name="Brescovit A.D."/>
            <person name="Santos A.J."/>
        </authorList>
    </citation>
    <scope>NUCLEOTIDE SEQUENCE</scope>
    <source>
        <tissue evidence="1">Shoot tissue taken approximately 20 cm above the soil surface</tissue>
    </source>
</reference>
<sequence>MIREHNVTQVRILATQRSVSQPRVLAEISSD</sequence>
<name>A0A0A9A812_ARUDO</name>
<proteinExistence type="predicted"/>
<reference evidence="1" key="2">
    <citation type="journal article" date="2015" name="Data Brief">
        <title>Shoot transcriptome of the giant reed, Arundo donax.</title>
        <authorList>
            <person name="Barrero R.A."/>
            <person name="Guerrero F.D."/>
            <person name="Moolhuijzen P."/>
            <person name="Goolsby J.A."/>
            <person name="Tidwell J."/>
            <person name="Bellgard S.E."/>
            <person name="Bellgard M.I."/>
        </authorList>
    </citation>
    <scope>NUCLEOTIDE SEQUENCE</scope>
    <source>
        <tissue evidence="1">Shoot tissue taken approximately 20 cm above the soil surface</tissue>
    </source>
</reference>
<dbReference type="EMBL" id="GBRH01250056">
    <property type="protein sequence ID" value="JAD47839.1"/>
    <property type="molecule type" value="Transcribed_RNA"/>
</dbReference>